<dbReference type="Gene3D" id="2.40.10.120">
    <property type="match status" value="1"/>
</dbReference>
<dbReference type="AlphaFoldDB" id="A0A9D3SCM5"/>
<dbReference type="Pfam" id="PF13365">
    <property type="entry name" value="Trypsin_2"/>
    <property type="match status" value="1"/>
</dbReference>
<proteinExistence type="predicted"/>
<evidence type="ECO:0000313" key="2">
    <source>
        <dbReference type="EMBL" id="KAG7318725.1"/>
    </source>
</evidence>
<organism evidence="2 3">
    <name type="scientific">Hemibagrus wyckioides</name>
    <dbReference type="NCBI Taxonomy" id="337641"/>
    <lineage>
        <taxon>Eukaryota</taxon>
        <taxon>Metazoa</taxon>
        <taxon>Chordata</taxon>
        <taxon>Craniata</taxon>
        <taxon>Vertebrata</taxon>
        <taxon>Euteleostomi</taxon>
        <taxon>Actinopterygii</taxon>
        <taxon>Neopterygii</taxon>
        <taxon>Teleostei</taxon>
        <taxon>Ostariophysi</taxon>
        <taxon>Siluriformes</taxon>
        <taxon>Bagridae</taxon>
        <taxon>Hemibagrus</taxon>
    </lineage>
</organism>
<dbReference type="GO" id="GO:0006260">
    <property type="term" value="P:DNA replication"/>
    <property type="evidence" value="ECO:0007669"/>
    <property type="project" value="TreeGrafter"/>
</dbReference>
<dbReference type="SUPFAM" id="SSF50494">
    <property type="entry name" value="Trypsin-like serine proteases"/>
    <property type="match status" value="1"/>
</dbReference>
<dbReference type="EMBL" id="JAHKSW010000022">
    <property type="protein sequence ID" value="KAG7318725.1"/>
    <property type="molecule type" value="Genomic_DNA"/>
</dbReference>
<protein>
    <recommendedName>
        <fullName evidence="4">Protein FAM111A</fullName>
    </recommendedName>
</protein>
<dbReference type="OrthoDB" id="10025068at2759"/>
<dbReference type="GO" id="GO:0000785">
    <property type="term" value="C:chromatin"/>
    <property type="evidence" value="ECO:0007669"/>
    <property type="project" value="TreeGrafter"/>
</dbReference>
<feature type="region of interest" description="Disordered" evidence="1">
    <location>
        <begin position="222"/>
        <end position="282"/>
    </location>
</feature>
<sequence length="619" mass="70965">MGGFWRVPRKRKKLRMDKCYKTEGEESGPDTDTTAIKRENHGHTFRFQYERERYTVTCNALMTILQRLQRDPTIKSICNKNQNKEMVIRREQMPRAAVTPHFPCCLLKSDELLDIKFIKPGGNSDPGKTPKLAVHSAENLMCFYVQTRGGKNIRKVMKSNELKSTVDSVCVYAVKGEKVKVALKRDGRFNSVIFRKGALYEWETKSTMNLSNLVDDMDGKHFQITVSPHPTGSQESSQEMSQEPEETVKDENSAAPETPQEEKPNPNSTNAQVKKTETPQEEKMWRIYPNTKEIPNTGEILSLLREQHGQLLKTLQERQNVKKFFREEYDKSIQSFSEVKKVKELMGLSDSVCQLCFKSSAVGTGFLLFDKFVLTNAHVVEDLRNELTAVFHLEDMSSVRNVIPVEENVVAFRRGKDEMGNYLDFALLELSDDPKVPELLERYSAPPSRGAVCIIGHPGGGVKQMDPCFIIAKDDIPQAFDRYFKENQSLPIFHVIKHQYWAEDKEIRKSQINYHSCFFHGSSGSPLFDHHCNLIGVHTGGYTYEGERNRTRSVMEYSLPLLPILVHIFIQCSSKKRKDSSNSVHDKVVQYFESQKNLKYVVNIAKEQLERNPQPMDTS</sequence>
<evidence type="ECO:0000313" key="3">
    <source>
        <dbReference type="Proteomes" id="UP000824219"/>
    </source>
</evidence>
<keyword evidence="3" id="KW-1185">Reference proteome</keyword>
<dbReference type="GO" id="GO:0005634">
    <property type="term" value="C:nucleus"/>
    <property type="evidence" value="ECO:0007669"/>
    <property type="project" value="TreeGrafter"/>
</dbReference>
<comment type="caution">
    <text evidence="2">The sequence shown here is derived from an EMBL/GenBank/DDBJ whole genome shotgun (WGS) entry which is preliminary data.</text>
</comment>
<dbReference type="PANTHER" id="PTHR14389:SF3">
    <property type="entry name" value="PROTEIN FAM111A-LIKE"/>
    <property type="match status" value="1"/>
</dbReference>
<dbReference type="InterPro" id="IPR009003">
    <property type="entry name" value="Peptidase_S1_PA"/>
</dbReference>
<dbReference type="PANTHER" id="PTHR14389">
    <property type="entry name" value="SI:CH1073-475A24.1"/>
    <property type="match status" value="1"/>
</dbReference>
<name>A0A9D3SCM5_9TELE</name>
<evidence type="ECO:0000256" key="1">
    <source>
        <dbReference type="SAM" id="MobiDB-lite"/>
    </source>
</evidence>
<reference evidence="2 3" key="1">
    <citation type="submission" date="2021-06" db="EMBL/GenBank/DDBJ databases">
        <title>Chromosome-level genome assembly of the red-tail catfish (Hemibagrus wyckioides).</title>
        <authorList>
            <person name="Shao F."/>
        </authorList>
    </citation>
    <scope>NUCLEOTIDE SEQUENCE [LARGE SCALE GENOMIC DNA]</scope>
    <source>
        <strain evidence="2">EC202008001</strain>
        <tissue evidence="2">Blood</tissue>
    </source>
</reference>
<evidence type="ECO:0008006" key="4">
    <source>
        <dbReference type="Google" id="ProtNLM"/>
    </source>
</evidence>
<dbReference type="Proteomes" id="UP000824219">
    <property type="component" value="Linkage Group LG22"/>
</dbReference>
<gene>
    <name evidence="2" type="ORF">KOW79_018480</name>
</gene>
<accession>A0A9D3SCM5</accession>